<protein>
    <submittedName>
        <fullName evidence="2">Uncharacterized protein</fullName>
    </submittedName>
</protein>
<feature type="compositionally biased region" description="Basic and acidic residues" evidence="1">
    <location>
        <begin position="20"/>
        <end position="29"/>
    </location>
</feature>
<gene>
    <name evidence="2" type="ORF">GCM10011366_02540</name>
</gene>
<reference evidence="2" key="1">
    <citation type="journal article" date="2014" name="Int. J. Syst. Evol. Microbiol.">
        <title>Complete genome sequence of Corynebacterium casei LMG S-19264T (=DSM 44701T), isolated from a smear-ripened cheese.</title>
        <authorList>
            <consortium name="US DOE Joint Genome Institute (JGI-PGF)"/>
            <person name="Walter F."/>
            <person name="Albersmeier A."/>
            <person name="Kalinowski J."/>
            <person name="Ruckert C."/>
        </authorList>
    </citation>
    <scope>NUCLEOTIDE SEQUENCE</scope>
    <source>
        <strain evidence="2">CGMCC 1.12160</strain>
    </source>
</reference>
<dbReference type="AlphaFoldDB" id="A0A917BFL5"/>
<evidence type="ECO:0000313" key="2">
    <source>
        <dbReference type="EMBL" id="GGF38466.1"/>
    </source>
</evidence>
<dbReference type="EMBL" id="BMEM01000001">
    <property type="protein sequence ID" value="GGF38466.1"/>
    <property type="molecule type" value="Genomic_DNA"/>
</dbReference>
<reference evidence="2" key="2">
    <citation type="submission" date="2020-09" db="EMBL/GenBank/DDBJ databases">
        <authorList>
            <person name="Sun Q."/>
            <person name="Zhou Y."/>
        </authorList>
    </citation>
    <scope>NUCLEOTIDE SEQUENCE</scope>
    <source>
        <strain evidence="2">CGMCC 1.12160</strain>
    </source>
</reference>
<name>A0A917BFL5_9MICO</name>
<accession>A0A917BFL5</accession>
<keyword evidence="3" id="KW-1185">Reference proteome</keyword>
<sequence>MGPGDTPSDTGSGAHVRARAGRDRRVDGTDRWVTSAVPVPRHIGALGAIRTRDTRFRRATGVEEDRTASGNFRVVTGLRWCAIVTAGGAVRPAGHH</sequence>
<dbReference type="Proteomes" id="UP000605670">
    <property type="component" value="Unassembled WGS sequence"/>
</dbReference>
<evidence type="ECO:0000313" key="3">
    <source>
        <dbReference type="Proteomes" id="UP000605670"/>
    </source>
</evidence>
<organism evidence="2 3">
    <name type="scientific">Ornithinimicrobium tianjinense</name>
    <dbReference type="NCBI Taxonomy" id="1195761"/>
    <lineage>
        <taxon>Bacteria</taxon>
        <taxon>Bacillati</taxon>
        <taxon>Actinomycetota</taxon>
        <taxon>Actinomycetes</taxon>
        <taxon>Micrococcales</taxon>
        <taxon>Ornithinimicrobiaceae</taxon>
        <taxon>Ornithinimicrobium</taxon>
    </lineage>
</organism>
<feature type="region of interest" description="Disordered" evidence="1">
    <location>
        <begin position="1"/>
        <end position="29"/>
    </location>
</feature>
<proteinExistence type="predicted"/>
<comment type="caution">
    <text evidence="2">The sequence shown here is derived from an EMBL/GenBank/DDBJ whole genome shotgun (WGS) entry which is preliminary data.</text>
</comment>
<evidence type="ECO:0000256" key="1">
    <source>
        <dbReference type="SAM" id="MobiDB-lite"/>
    </source>
</evidence>